<dbReference type="Pfam" id="PF04795">
    <property type="entry name" value="PAPA-1"/>
    <property type="match status" value="1"/>
</dbReference>
<organism evidence="3 4">
    <name type="scientific">Rhodocollybia butyracea</name>
    <dbReference type="NCBI Taxonomy" id="206335"/>
    <lineage>
        <taxon>Eukaryota</taxon>
        <taxon>Fungi</taxon>
        <taxon>Dikarya</taxon>
        <taxon>Basidiomycota</taxon>
        <taxon>Agaricomycotina</taxon>
        <taxon>Agaricomycetes</taxon>
        <taxon>Agaricomycetidae</taxon>
        <taxon>Agaricales</taxon>
        <taxon>Marasmiineae</taxon>
        <taxon>Omphalotaceae</taxon>
        <taxon>Rhodocollybia</taxon>
    </lineage>
</organism>
<dbReference type="InterPro" id="IPR006880">
    <property type="entry name" value="INO80B_C"/>
</dbReference>
<dbReference type="GO" id="GO:0006338">
    <property type="term" value="P:chromatin remodeling"/>
    <property type="evidence" value="ECO:0007669"/>
    <property type="project" value="InterPro"/>
</dbReference>
<dbReference type="OrthoDB" id="2021186at2759"/>
<reference evidence="3" key="1">
    <citation type="submission" date="2020-11" db="EMBL/GenBank/DDBJ databases">
        <authorList>
            <consortium name="DOE Joint Genome Institute"/>
            <person name="Ahrendt S."/>
            <person name="Riley R."/>
            <person name="Andreopoulos W."/>
            <person name="Labutti K."/>
            <person name="Pangilinan J."/>
            <person name="Ruiz-Duenas F.J."/>
            <person name="Barrasa J.M."/>
            <person name="Sanchez-Garcia M."/>
            <person name="Camarero S."/>
            <person name="Miyauchi S."/>
            <person name="Serrano A."/>
            <person name="Linde D."/>
            <person name="Babiker R."/>
            <person name="Drula E."/>
            <person name="Ayuso-Fernandez I."/>
            <person name="Pacheco R."/>
            <person name="Padilla G."/>
            <person name="Ferreira P."/>
            <person name="Barriuso J."/>
            <person name="Kellner H."/>
            <person name="Castanera R."/>
            <person name="Alfaro M."/>
            <person name="Ramirez L."/>
            <person name="Pisabarro A.G."/>
            <person name="Kuo A."/>
            <person name="Tritt A."/>
            <person name="Lipzen A."/>
            <person name="He G."/>
            <person name="Yan M."/>
            <person name="Ng V."/>
            <person name="Cullen D."/>
            <person name="Martin F."/>
            <person name="Rosso M.-N."/>
            <person name="Henrissat B."/>
            <person name="Hibbett D."/>
            <person name="Martinez A.T."/>
            <person name="Grigoriev I.V."/>
        </authorList>
    </citation>
    <scope>NUCLEOTIDE SEQUENCE</scope>
    <source>
        <strain evidence="3">AH 40177</strain>
    </source>
</reference>
<evidence type="ECO:0000313" key="3">
    <source>
        <dbReference type="EMBL" id="KAF9074523.1"/>
    </source>
</evidence>
<dbReference type="PANTHER" id="PTHR21561:SF12">
    <property type="entry name" value="INO80 COMPLEX SUBUNIT B"/>
    <property type="match status" value="1"/>
</dbReference>
<dbReference type="SMART" id="SM01406">
    <property type="entry name" value="PAPA-1"/>
    <property type="match status" value="1"/>
</dbReference>
<feature type="compositionally biased region" description="Acidic residues" evidence="1">
    <location>
        <begin position="79"/>
        <end position="91"/>
    </location>
</feature>
<comment type="caution">
    <text evidence="3">The sequence shown here is derived from an EMBL/GenBank/DDBJ whole genome shotgun (WGS) entry which is preliminary data.</text>
</comment>
<evidence type="ECO:0000256" key="1">
    <source>
        <dbReference type="SAM" id="MobiDB-lite"/>
    </source>
</evidence>
<proteinExistence type="predicted"/>
<dbReference type="EMBL" id="JADNRY010000013">
    <property type="protein sequence ID" value="KAF9074523.1"/>
    <property type="molecule type" value="Genomic_DNA"/>
</dbReference>
<evidence type="ECO:0000259" key="2">
    <source>
        <dbReference type="SMART" id="SM01406"/>
    </source>
</evidence>
<protein>
    <recommendedName>
        <fullName evidence="2">INO80 complex subunit B-like conserved region domain-containing protein</fullName>
    </recommendedName>
</protein>
<sequence length="228" mass="24783">LTTRQAVLASVVDSSHVALGNTNKKKKVLNESELALRREENARKRKNLSEKRLEDEKLETINRLLKKQSRPRAKRADGAEVEDVEGEEVEGVEGSVGSDQSKGTLGPVVPMFRWVSTTIPVPSEVAAPVQLGIQELSSGTVPVVPQEKQMRMYLAIPAAFLPPSENLADTVTSFDGPPRVPTPGSRPPAICAISGCESPRKYRLVRDWRIGACGMVHLKALEGISGQN</sequence>
<evidence type="ECO:0000313" key="4">
    <source>
        <dbReference type="Proteomes" id="UP000772434"/>
    </source>
</evidence>
<dbReference type="PANTHER" id="PTHR21561">
    <property type="entry name" value="INO80 COMPLEX SUBUNIT B"/>
    <property type="match status" value="1"/>
</dbReference>
<feature type="domain" description="INO80 complex subunit B-like conserved region" evidence="2">
    <location>
        <begin position="33"/>
        <end position="125"/>
    </location>
</feature>
<dbReference type="InterPro" id="IPR029523">
    <property type="entry name" value="INO80B/Ies2"/>
</dbReference>
<keyword evidence="4" id="KW-1185">Reference proteome</keyword>
<dbReference type="Proteomes" id="UP000772434">
    <property type="component" value="Unassembled WGS sequence"/>
</dbReference>
<name>A0A9P5UDS0_9AGAR</name>
<dbReference type="AlphaFoldDB" id="A0A9P5UDS0"/>
<gene>
    <name evidence="3" type="ORF">BDP27DRAFT_1214171</name>
</gene>
<feature type="region of interest" description="Disordered" evidence="1">
    <location>
        <begin position="68"/>
        <end position="102"/>
    </location>
</feature>
<dbReference type="GO" id="GO:0031011">
    <property type="term" value="C:Ino80 complex"/>
    <property type="evidence" value="ECO:0007669"/>
    <property type="project" value="InterPro"/>
</dbReference>
<feature type="non-terminal residue" evidence="3">
    <location>
        <position position="1"/>
    </location>
</feature>
<accession>A0A9P5UDS0</accession>